<dbReference type="GO" id="GO:0051301">
    <property type="term" value="P:cell division"/>
    <property type="evidence" value="ECO:0007669"/>
    <property type="project" value="UniProtKB-KW"/>
</dbReference>
<comment type="subunit">
    <text evidence="9">Forms a cyclic heterotetrameric complex composed of two molecules of XerC and two molecules of XerD.</text>
</comment>
<dbReference type="PROSITE" id="PS51900">
    <property type="entry name" value="CB"/>
    <property type="match status" value="1"/>
</dbReference>
<reference evidence="12" key="1">
    <citation type="journal article" date="2020" name="mSystems">
        <title>Genome- and Community-Level Interaction Insights into Carbon Utilization and Element Cycling Functions of Hydrothermarchaeota in Hydrothermal Sediment.</title>
        <authorList>
            <person name="Zhou Z."/>
            <person name="Liu Y."/>
            <person name="Xu W."/>
            <person name="Pan J."/>
            <person name="Luo Z.H."/>
            <person name="Li M."/>
        </authorList>
    </citation>
    <scope>NUCLEOTIDE SEQUENCE [LARGE SCALE GENOMIC DNA]</scope>
    <source>
        <strain evidence="12">SpSt-747</strain>
    </source>
</reference>
<dbReference type="GO" id="GO:0007059">
    <property type="term" value="P:chromosome segregation"/>
    <property type="evidence" value="ECO:0007669"/>
    <property type="project" value="UniProtKB-UniRule"/>
</dbReference>
<feature type="domain" description="Core-binding (CB)" evidence="11">
    <location>
        <begin position="10"/>
        <end position="96"/>
    </location>
</feature>
<dbReference type="InterPro" id="IPR002104">
    <property type="entry name" value="Integrase_catalytic"/>
</dbReference>
<dbReference type="PROSITE" id="PS51898">
    <property type="entry name" value="TYR_RECOMBINASE"/>
    <property type="match status" value="1"/>
</dbReference>
<dbReference type="GO" id="GO:0003677">
    <property type="term" value="F:DNA binding"/>
    <property type="evidence" value="ECO:0007669"/>
    <property type="project" value="UniProtKB-UniRule"/>
</dbReference>
<evidence type="ECO:0000256" key="2">
    <source>
        <dbReference type="ARBA" id="ARBA00022490"/>
    </source>
</evidence>
<comment type="subcellular location">
    <subcellularLocation>
        <location evidence="1 9">Cytoplasm</location>
    </subcellularLocation>
</comment>
<feature type="active site" description="O-(3'-phospho-DNA)-tyrosine intermediate" evidence="9">
    <location>
        <position position="291"/>
    </location>
</feature>
<dbReference type="Gene3D" id="1.10.443.10">
    <property type="entry name" value="Intergrase catalytic core"/>
    <property type="match status" value="1"/>
</dbReference>
<keyword evidence="2 9" id="KW-0963">Cytoplasm</keyword>
<dbReference type="AlphaFoldDB" id="A0A7V3YHI4"/>
<keyword evidence="4 9" id="KW-0159">Chromosome partition</keyword>
<dbReference type="NCBIfam" id="NF040815">
    <property type="entry name" value="recomb_XerA_Arch"/>
    <property type="match status" value="1"/>
</dbReference>
<evidence type="ECO:0000313" key="12">
    <source>
        <dbReference type="EMBL" id="HGI31194.1"/>
    </source>
</evidence>
<dbReference type="InterPro" id="IPR044068">
    <property type="entry name" value="CB"/>
</dbReference>
<evidence type="ECO:0000256" key="3">
    <source>
        <dbReference type="ARBA" id="ARBA00022618"/>
    </source>
</evidence>
<dbReference type="PANTHER" id="PTHR30349:SF77">
    <property type="entry name" value="TYROSINE RECOMBINASE XERC"/>
    <property type="match status" value="1"/>
</dbReference>
<dbReference type="HAMAP" id="MF_01808">
    <property type="entry name" value="Recomb_XerC_XerD"/>
    <property type="match status" value="1"/>
</dbReference>
<keyword evidence="8 9" id="KW-0131">Cell cycle</keyword>
<comment type="function">
    <text evidence="9">Site-specific tyrosine recombinase, which acts by catalyzing the cutting and rejoining of the recombining DNA molecules. The XerC-XerD complex is essential to convert dimers of the bacterial chromosome into monomers to permit their segregation at cell division. It also contributes to the segregational stability of plasmids.</text>
</comment>
<organism evidence="12">
    <name type="scientific">Candidatus Caldatribacterium californiense</name>
    <dbReference type="NCBI Taxonomy" id="1454726"/>
    <lineage>
        <taxon>Bacteria</taxon>
        <taxon>Pseudomonadati</taxon>
        <taxon>Atribacterota</taxon>
        <taxon>Atribacteria</taxon>
        <taxon>Atribacterales</taxon>
        <taxon>Candidatus Caldatribacteriaceae</taxon>
        <taxon>Candidatus Caldatribacterium</taxon>
    </lineage>
</organism>
<evidence type="ECO:0000256" key="5">
    <source>
        <dbReference type="ARBA" id="ARBA00022908"/>
    </source>
</evidence>
<evidence type="ECO:0000256" key="9">
    <source>
        <dbReference type="HAMAP-Rule" id="MF_01808"/>
    </source>
</evidence>
<comment type="caution">
    <text evidence="12">The sequence shown here is derived from an EMBL/GenBank/DDBJ whole genome shotgun (WGS) entry which is preliminary data.</text>
</comment>
<dbReference type="InterPro" id="IPR011010">
    <property type="entry name" value="DNA_brk_join_enz"/>
</dbReference>
<evidence type="ECO:0000256" key="8">
    <source>
        <dbReference type="ARBA" id="ARBA00023306"/>
    </source>
</evidence>
<keyword evidence="3 9" id="KW-0132">Cell division</keyword>
<dbReference type="CDD" id="cd00798">
    <property type="entry name" value="INT_XerDC_C"/>
    <property type="match status" value="1"/>
</dbReference>
<feature type="active site" evidence="9">
    <location>
        <position position="259"/>
    </location>
</feature>
<dbReference type="InterPro" id="IPR013762">
    <property type="entry name" value="Integrase-like_cat_sf"/>
</dbReference>
<name>A0A7V3YHI4_9BACT</name>
<gene>
    <name evidence="9" type="primary">xerC</name>
    <name evidence="12" type="ORF">ENV30_07830</name>
</gene>
<evidence type="ECO:0000259" key="10">
    <source>
        <dbReference type="PROSITE" id="PS51898"/>
    </source>
</evidence>
<dbReference type="InterPro" id="IPR023009">
    <property type="entry name" value="Tyrosine_recombinase_XerC/XerD"/>
</dbReference>
<dbReference type="PANTHER" id="PTHR30349">
    <property type="entry name" value="PHAGE INTEGRASE-RELATED"/>
    <property type="match status" value="1"/>
</dbReference>
<dbReference type="InterPro" id="IPR010998">
    <property type="entry name" value="Integrase_recombinase_N"/>
</dbReference>
<dbReference type="EMBL" id="DTFV01000115">
    <property type="protein sequence ID" value="HGI31194.1"/>
    <property type="molecule type" value="Genomic_DNA"/>
</dbReference>
<evidence type="ECO:0000259" key="11">
    <source>
        <dbReference type="PROSITE" id="PS51900"/>
    </source>
</evidence>
<accession>A0A7V3YHI4</accession>
<sequence>MYRFESQCSEKEREYLRAYWNYLQNERRCSPHTLENYFRVLGQFVEFLRARGKDLCFVDAQDVNDFFVYLRVHRQLKRISQSHRASVLRSFFRFLRRRGFLLENPCDGLGQLRVEKKLPQFLTQEEVTRILDTLKRERDEHPGDFFRVRNWALLELLYASGVRVSEASRIQLEDIDFTKNTIRVRGKGGKERIVPFNEATRKALGTYLELWSTAFPKAEFLFVNRSGKPLTPRGIRNIVENAASRAGIWGKRVFPHIFRHSFATHFLAGGGELRVIQEALGHSSLSTTQVYTHLDWDKMKKVYESAHPHAWGARENKT</sequence>
<evidence type="ECO:0000256" key="6">
    <source>
        <dbReference type="ARBA" id="ARBA00023125"/>
    </source>
</evidence>
<dbReference type="InterPro" id="IPR004107">
    <property type="entry name" value="Integrase_SAM-like_N"/>
</dbReference>
<dbReference type="SUPFAM" id="SSF56349">
    <property type="entry name" value="DNA breaking-rejoining enzymes"/>
    <property type="match status" value="1"/>
</dbReference>
<dbReference type="GO" id="GO:0006313">
    <property type="term" value="P:DNA transposition"/>
    <property type="evidence" value="ECO:0007669"/>
    <property type="project" value="UniProtKB-UniRule"/>
</dbReference>
<keyword evidence="5 9" id="KW-0229">DNA integration</keyword>
<dbReference type="InterPro" id="IPR050090">
    <property type="entry name" value="Tyrosine_recombinase_XerCD"/>
</dbReference>
<dbReference type="Pfam" id="PF02899">
    <property type="entry name" value="Phage_int_SAM_1"/>
    <property type="match status" value="1"/>
</dbReference>
<keyword evidence="6 9" id="KW-0238">DNA-binding</keyword>
<protein>
    <recommendedName>
        <fullName evidence="9">Tyrosine recombinase XerC</fullName>
    </recommendedName>
</protein>
<feature type="active site" evidence="9">
    <location>
        <position position="282"/>
    </location>
</feature>
<feature type="domain" description="Tyr recombinase" evidence="10">
    <location>
        <begin position="117"/>
        <end position="304"/>
    </location>
</feature>
<feature type="active site" evidence="9">
    <location>
        <position position="163"/>
    </location>
</feature>
<feature type="active site" evidence="9">
    <location>
        <position position="187"/>
    </location>
</feature>
<keyword evidence="7 9" id="KW-0233">DNA recombination</keyword>
<dbReference type="GO" id="GO:0009037">
    <property type="term" value="F:tyrosine-based site-specific recombinase activity"/>
    <property type="evidence" value="ECO:0007669"/>
    <property type="project" value="UniProtKB-UniRule"/>
</dbReference>
<evidence type="ECO:0000256" key="7">
    <source>
        <dbReference type="ARBA" id="ARBA00023172"/>
    </source>
</evidence>
<evidence type="ECO:0000256" key="4">
    <source>
        <dbReference type="ARBA" id="ARBA00022829"/>
    </source>
</evidence>
<dbReference type="Pfam" id="PF00589">
    <property type="entry name" value="Phage_integrase"/>
    <property type="match status" value="1"/>
</dbReference>
<evidence type="ECO:0000256" key="1">
    <source>
        <dbReference type="ARBA" id="ARBA00004496"/>
    </source>
</evidence>
<dbReference type="GO" id="GO:0005737">
    <property type="term" value="C:cytoplasm"/>
    <property type="evidence" value="ECO:0007669"/>
    <property type="project" value="UniProtKB-SubCell"/>
</dbReference>
<comment type="similarity">
    <text evidence="9">Belongs to the 'phage' integrase family. XerC subfamily.</text>
</comment>
<dbReference type="Gene3D" id="1.10.150.130">
    <property type="match status" value="1"/>
</dbReference>
<feature type="active site" evidence="9">
    <location>
        <position position="256"/>
    </location>
</feature>
<proteinExistence type="inferred from homology"/>